<dbReference type="AlphaFoldDB" id="A0A0K0FGZ5"/>
<proteinExistence type="predicted"/>
<dbReference type="Proteomes" id="UP000035680">
    <property type="component" value="Unassembled WGS sequence"/>
</dbReference>
<reference evidence="2" key="1">
    <citation type="submission" date="2014-07" db="EMBL/GenBank/DDBJ databases">
        <authorList>
            <person name="Martin A.A"/>
            <person name="De Silva N."/>
        </authorList>
    </citation>
    <scope>NUCLEOTIDE SEQUENCE</scope>
</reference>
<accession>A0A0K0FGZ5</accession>
<organism evidence="2 3">
    <name type="scientific">Strongyloides venezuelensis</name>
    <name type="common">Threadworm</name>
    <dbReference type="NCBI Taxonomy" id="75913"/>
    <lineage>
        <taxon>Eukaryota</taxon>
        <taxon>Metazoa</taxon>
        <taxon>Ecdysozoa</taxon>
        <taxon>Nematoda</taxon>
        <taxon>Chromadorea</taxon>
        <taxon>Rhabditida</taxon>
        <taxon>Tylenchina</taxon>
        <taxon>Panagrolaimomorpha</taxon>
        <taxon>Strongyloidoidea</taxon>
        <taxon>Strongyloididae</taxon>
        <taxon>Strongyloides</taxon>
    </lineage>
</organism>
<keyword evidence="2" id="KW-1185">Reference proteome</keyword>
<evidence type="ECO:0000313" key="3">
    <source>
        <dbReference type="WBParaSite" id="SVE_0815300.1"/>
    </source>
</evidence>
<feature type="chain" id="PRO_5005329936" evidence="1">
    <location>
        <begin position="21"/>
        <end position="310"/>
    </location>
</feature>
<feature type="signal peptide" evidence="1">
    <location>
        <begin position="1"/>
        <end position="20"/>
    </location>
</feature>
<reference evidence="3" key="2">
    <citation type="submission" date="2015-08" db="UniProtKB">
        <authorList>
            <consortium name="WormBaseParasite"/>
        </authorList>
    </citation>
    <scope>IDENTIFICATION</scope>
</reference>
<protein>
    <submittedName>
        <fullName evidence="3">Phlebovirus glycoprotein G2 fusion domain-containing protein</fullName>
    </submittedName>
</protein>
<dbReference type="STRING" id="75913.A0A0K0FGZ5"/>
<dbReference type="WBParaSite" id="SVE_0815300.1">
    <property type="protein sequence ID" value="SVE_0815300.1"/>
    <property type="gene ID" value="SVE_0815300"/>
</dbReference>
<sequence length="310" mass="33988">MNQLLILFFSIFVIFNLIDGFATERDGKVVVRTKRQQCVCVYISAQQSQIQCSCDQNNSNSNGIIDKSSQVVQQQELQNELQQIQPFSSSKCGCVLIVLKSASYGGQSPQYQCSCSPESTKQTVETTQLPTTTTTTLRTTSIPSIPSKNSVIGAISKDGVTNPCRCVKLPSKLSSETTQYQCNCQNKQTIIPEYEIVDNSNIIIEDPIGITKGNEIEVNVPTTTSQPISYSSYSTNEPSITQCIVISIPSQGNTACVCSENYTQCTSSTCCHKRMRSMRPFTVEGSGQVSKTETAVDLLMDVLKKIKTTL</sequence>
<keyword evidence="1" id="KW-0732">Signal</keyword>
<evidence type="ECO:0000313" key="2">
    <source>
        <dbReference type="Proteomes" id="UP000035680"/>
    </source>
</evidence>
<name>A0A0K0FGZ5_STRVS</name>
<evidence type="ECO:0000256" key="1">
    <source>
        <dbReference type="SAM" id="SignalP"/>
    </source>
</evidence>